<protein>
    <submittedName>
        <fullName evidence="1">Uncharacterized protein</fullName>
    </submittedName>
</protein>
<proteinExistence type="predicted"/>
<dbReference type="InterPro" id="IPR021920">
    <property type="entry name" value="DUF3531"/>
</dbReference>
<dbReference type="Proteomes" id="UP000825935">
    <property type="component" value="Chromosome 7"/>
</dbReference>
<name>A0A8T2UBL2_CERRI</name>
<keyword evidence="2" id="KW-1185">Reference proteome</keyword>
<dbReference type="Pfam" id="PF12049">
    <property type="entry name" value="DUF3531"/>
    <property type="match status" value="1"/>
</dbReference>
<dbReference type="OMA" id="IGDWEEG"/>
<dbReference type="PANTHER" id="PTHR46737">
    <property type="entry name" value="OS02G0827600 PROTEIN"/>
    <property type="match status" value="1"/>
</dbReference>
<reference evidence="1" key="1">
    <citation type="submission" date="2021-08" db="EMBL/GenBank/DDBJ databases">
        <title>WGS assembly of Ceratopteris richardii.</title>
        <authorList>
            <person name="Marchant D.B."/>
            <person name="Chen G."/>
            <person name="Jenkins J."/>
            <person name="Shu S."/>
            <person name="Leebens-Mack J."/>
            <person name="Grimwood J."/>
            <person name="Schmutz J."/>
            <person name="Soltis P."/>
            <person name="Soltis D."/>
            <person name="Chen Z.-H."/>
        </authorList>
    </citation>
    <scope>NUCLEOTIDE SEQUENCE</scope>
    <source>
        <strain evidence="1">Whitten #5841</strain>
        <tissue evidence="1">Leaf</tissue>
    </source>
</reference>
<dbReference type="EMBL" id="CM035412">
    <property type="protein sequence ID" value="KAH7433671.1"/>
    <property type="molecule type" value="Genomic_DNA"/>
</dbReference>
<organism evidence="1 2">
    <name type="scientific">Ceratopteris richardii</name>
    <name type="common">Triangle waterfern</name>
    <dbReference type="NCBI Taxonomy" id="49495"/>
    <lineage>
        <taxon>Eukaryota</taxon>
        <taxon>Viridiplantae</taxon>
        <taxon>Streptophyta</taxon>
        <taxon>Embryophyta</taxon>
        <taxon>Tracheophyta</taxon>
        <taxon>Polypodiopsida</taxon>
        <taxon>Polypodiidae</taxon>
        <taxon>Polypodiales</taxon>
        <taxon>Pteridineae</taxon>
        <taxon>Pteridaceae</taxon>
        <taxon>Parkerioideae</taxon>
        <taxon>Ceratopteris</taxon>
    </lineage>
</organism>
<accession>A0A8T2UBL2</accession>
<sequence>MERVWSTQCTNEARVVGVLQLQGHASSRHILLATSDKLTGSRSGARERRIQKIHEDRKRRESAKGKYPQWAKVLEDACKLDKELREVIGDSMGNANEMQKRVEERILRKGRDFLHPSTGSARPMKVSFREFDSTNAYVWFELYSPPSEKDVEIIGNVIRSWYLLGRLGAFNASNLQISRSPTDLGLSYDEKNVEGLLQAYFHNVDILEFQDNLGRIRLDLGTADALALDVFINALIVVSSENVGIKELTFGGKRLGDWEEGMVSKEDGYISYKI</sequence>
<dbReference type="AlphaFoldDB" id="A0A8T2UBL2"/>
<gene>
    <name evidence="1" type="ORF">KP509_07G080500</name>
</gene>
<dbReference type="PANTHER" id="PTHR46737:SF2">
    <property type="entry name" value="OS02G0827600 PROTEIN"/>
    <property type="match status" value="1"/>
</dbReference>
<evidence type="ECO:0000313" key="2">
    <source>
        <dbReference type="Proteomes" id="UP000825935"/>
    </source>
</evidence>
<evidence type="ECO:0000313" key="1">
    <source>
        <dbReference type="EMBL" id="KAH7433671.1"/>
    </source>
</evidence>
<dbReference type="OrthoDB" id="2014339at2759"/>
<comment type="caution">
    <text evidence="1">The sequence shown here is derived from an EMBL/GenBank/DDBJ whole genome shotgun (WGS) entry which is preliminary data.</text>
</comment>